<dbReference type="EMBL" id="QKZU01000007">
    <property type="protein sequence ID" value="PZX57042.1"/>
    <property type="molecule type" value="Genomic_DNA"/>
</dbReference>
<dbReference type="InterPro" id="IPR011033">
    <property type="entry name" value="PRC_barrel-like_sf"/>
</dbReference>
<dbReference type="Proteomes" id="UP000249115">
    <property type="component" value="Unassembled WGS sequence"/>
</dbReference>
<reference evidence="2 4" key="1">
    <citation type="submission" date="2018-06" db="EMBL/GenBank/DDBJ databases">
        <title>Genomic Encyclopedia of Archaeal and Bacterial Type Strains, Phase II (KMG-II): from individual species to whole genera.</title>
        <authorList>
            <person name="Goeker M."/>
        </authorList>
    </citation>
    <scope>NUCLEOTIDE SEQUENCE [LARGE SCALE GENOMIC DNA]</scope>
    <source>
        <strain evidence="2 4">DSM 22686</strain>
    </source>
</reference>
<evidence type="ECO:0000313" key="5">
    <source>
        <dbReference type="Proteomes" id="UP000321927"/>
    </source>
</evidence>
<reference evidence="3 5" key="2">
    <citation type="submission" date="2019-08" db="EMBL/GenBank/DDBJ databases">
        <title>Genome of Algoriphagus ratkowskyi IC026.</title>
        <authorList>
            <person name="Bowman J.P."/>
        </authorList>
    </citation>
    <scope>NUCLEOTIDE SEQUENCE [LARGE SCALE GENOMIC DNA]</scope>
    <source>
        <strain evidence="3 5">IC026</strain>
    </source>
</reference>
<name>A0A2W7T1G7_9BACT</name>
<evidence type="ECO:0000259" key="1">
    <source>
        <dbReference type="Pfam" id="PF05239"/>
    </source>
</evidence>
<accession>A0A2W7T1G7</accession>
<dbReference type="GO" id="GO:0019684">
    <property type="term" value="P:photosynthesis, light reaction"/>
    <property type="evidence" value="ECO:0007669"/>
    <property type="project" value="InterPro"/>
</dbReference>
<comment type="caution">
    <text evidence="2">The sequence shown here is derived from an EMBL/GenBank/DDBJ whole genome shotgun (WGS) entry which is preliminary data.</text>
</comment>
<organism evidence="2 4">
    <name type="scientific">Algoriphagus ratkowskyi</name>
    <dbReference type="NCBI Taxonomy" id="57028"/>
    <lineage>
        <taxon>Bacteria</taxon>
        <taxon>Pseudomonadati</taxon>
        <taxon>Bacteroidota</taxon>
        <taxon>Cytophagia</taxon>
        <taxon>Cytophagales</taxon>
        <taxon>Cyclobacteriaceae</taxon>
        <taxon>Algoriphagus</taxon>
    </lineage>
</organism>
<dbReference type="Pfam" id="PF05239">
    <property type="entry name" value="PRC"/>
    <property type="match status" value="2"/>
</dbReference>
<dbReference type="EMBL" id="VORV01000001">
    <property type="protein sequence ID" value="TXD79939.1"/>
    <property type="molecule type" value="Genomic_DNA"/>
</dbReference>
<keyword evidence="5" id="KW-1185">Reference proteome</keyword>
<protein>
    <submittedName>
        <fullName evidence="3">PRC-barrel domain containing protein</fullName>
    </submittedName>
    <submittedName>
        <fullName evidence="2">PRC-barrel domain protein</fullName>
    </submittedName>
</protein>
<evidence type="ECO:0000313" key="4">
    <source>
        <dbReference type="Proteomes" id="UP000249115"/>
    </source>
</evidence>
<dbReference type="OrthoDB" id="9793882at2"/>
<dbReference type="Gene3D" id="3.90.50.10">
    <property type="entry name" value="Photosynthetic Reaction Center, subunit H, domain 2"/>
    <property type="match status" value="2"/>
</dbReference>
<feature type="domain" description="PRC-barrel" evidence="1">
    <location>
        <begin position="5"/>
        <end position="53"/>
    </location>
</feature>
<gene>
    <name evidence="3" type="ORF">ESW18_02080</name>
    <name evidence="2" type="ORF">LV84_02173</name>
</gene>
<dbReference type="RefSeq" id="WP_086501490.1">
    <property type="nucleotide sequence ID" value="NZ_MSSV01000008.1"/>
</dbReference>
<dbReference type="Proteomes" id="UP000321927">
    <property type="component" value="Unassembled WGS sequence"/>
</dbReference>
<evidence type="ECO:0000313" key="3">
    <source>
        <dbReference type="EMBL" id="TXD79939.1"/>
    </source>
</evidence>
<evidence type="ECO:0000313" key="2">
    <source>
        <dbReference type="EMBL" id="PZX57042.1"/>
    </source>
</evidence>
<dbReference type="GO" id="GO:0030077">
    <property type="term" value="C:plasma membrane light-harvesting complex"/>
    <property type="evidence" value="ECO:0007669"/>
    <property type="project" value="InterPro"/>
</dbReference>
<dbReference type="SUPFAM" id="SSF50346">
    <property type="entry name" value="PRC-barrel domain"/>
    <property type="match status" value="2"/>
</dbReference>
<dbReference type="InterPro" id="IPR027275">
    <property type="entry name" value="PRC-brl_dom"/>
</dbReference>
<dbReference type="InterPro" id="IPR014747">
    <property type="entry name" value="Bac_photo_RC_H_C"/>
</dbReference>
<dbReference type="AlphaFoldDB" id="A0A2W7T1G7"/>
<sequence>MRQRLENLIGFTIGATDGEVGKVKEFYFDDKTWTIRYLVVETGNWLFGRKILLAPEALLTPNWDEQIFPVNLTMEQIKSSPEIDTDMPVSRQQEMELHGYYSWNTYWGGGLMGGGMGTTGMMIQSTLPLRQAIHNEANSDGKENHEDPHLRSTDKVKGYTIQATDGEIGEVEDFIIDNQTWAIDFMEVDTGNWFPGKKVLISPNWIREINWKTSSVIVNATKEQVKNSPEYFPDHEISDSYVSNLEDYYKESVTH</sequence>
<proteinExistence type="predicted"/>
<feature type="domain" description="PRC-barrel" evidence="1">
    <location>
        <begin position="155"/>
        <end position="224"/>
    </location>
</feature>